<protein>
    <submittedName>
        <fullName evidence="2">Secreted RxLR effector protein 161-like</fullName>
    </submittedName>
</protein>
<gene>
    <name evidence="2" type="primary">LOC121211368</name>
</gene>
<proteinExistence type="predicted"/>
<accession>A0ABM2ZBI2</accession>
<organism evidence="1 2">
    <name type="scientific">Gossypium hirsutum</name>
    <name type="common">Upland cotton</name>
    <name type="synonym">Gossypium mexicanum</name>
    <dbReference type="NCBI Taxonomy" id="3635"/>
    <lineage>
        <taxon>Eukaryota</taxon>
        <taxon>Viridiplantae</taxon>
        <taxon>Streptophyta</taxon>
        <taxon>Embryophyta</taxon>
        <taxon>Tracheophyta</taxon>
        <taxon>Spermatophyta</taxon>
        <taxon>Magnoliopsida</taxon>
        <taxon>eudicotyledons</taxon>
        <taxon>Gunneridae</taxon>
        <taxon>Pentapetalae</taxon>
        <taxon>rosids</taxon>
        <taxon>malvids</taxon>
        <taxon>Malvales</taxon>
        <taxon>Malvaceae</taxon>
        <taxon>Malvoideae</taxon>
        <taxon>Gossypium</taxon>
    </lineage>
</organism>
<dbReference type="PANTHER" id="PTHR11439:SF517">
    <property type="entry name" value="CYSTEINE-RICH RLK (RECEPTOR-LIKE PROTEIN KINASE) 8"/>
    <property type="match status" value="1"/>
</dbReference>
<reference evidence="2" key="2">
    <citation type="submission" date="2025-08" db="UniProtKB">
        <authorList>
            <consortium name="RefSeq"/>
        </authorList>
    </citation>
    <scope>IDENTIFICATION</scope>
</reference>
<evidence type="ECO:0000313" key="2">
    <source>
        <dbReference type="RefSeq" id="XP_040940056.1"/>
    </source>
</evidence>
<dbReference type="PANTHER" id="PTHR11439">
    <property type="entry name" value="GAG-POL-RELATED RETROTRANSPOSON"/>
    <property type="match status" value="1"/>
</dbReference>
<dbReference type="Proteomes" id="UP000818029">
    <property type="component" value="Chromosome A12"/>
</dbReference>
<reference evidence="1" key="1">
    <citation type="journal article" date="2020" name="Nat. Genet.">
        <title>Genomic diversifications of five Gossypium allopolyploid species and their impact on cotton improvement.</title>
        <authorList>
            <person name="Chen Z.J."/>
            <person name="Sreedasyam A."/>
            <person name="Ando A."/>
            <person name="Song Q."/>
            <person name="De Santiago L.M."/>
            <person name="Hulse-Kemp A.M."/>
            <person name="Ding M."/>
            <person name="Ye W."/>
            <person name="Kirkbride R.C."/>
            <person name="Jenkins J."/>
            <person name="Plott C."/>
            <person name="Lovell J."/>
            <person name="Lin Y.M."/>
            <person name="Vaughn R."/>
            <person name="Liu B."/>
            <person name="Simpson S."/>
            <person name="Scheffler B.E."/>
            <person name="Wen L."/>
            <person name="Saski C.A."/>
            <person name="Grover C.E."/>
            <person name="Hu G."/>
            <person name="Conover J.L."/>
            <person name="Carlson J.W."/>
            <person name="Shu S."/>
            <person name="Boston L.B."/>
            <person name="Williams M."/>
            <person name="Peterson D.G."/>
            <person name="McGee K."/>
            <person name="Jones D.C."/>
            <person name="Wendel J.F."/>
            <person name="Stelly D.M."/>
            <person name="Grimwood J."/>
            <person name="Schmutz J."/>
        </authorList>
    </citation>
    <scope>NUCLEOTIDE SEQUENCE [LARGE SCALE GENOMIC DNA]</scope>
    <source>
        <strain evidence="1">cv. TM-1</strain>
    </source>
</reference>
<evidence type="ECO:0000313" key="1">
    <source>
        <dbReference type="Proteomes" id="UP000818029"/>
    </source>
</evidence>
<dbReference type="GeneID" id="121211368"/>
<dbReference type="RefSeq" id="XP_040940056.1">
    <property type="nucleotide sequence ID" value="XM_041084122.1"/>
</dbReference>
<name>A0ABM2ZBI2_GOSHI</name>
<sequence>MVGSLMYLTITRHDLMYVVGLIACFMEEPTILHQQTVNRVFRYSKGTTELGILYKREGDEILLAYPNSVYAGDPDGCKSTSGYIFKLSSAVVAWSSKKQPIVTLSTIEAEFIAAAACVC</sequence>
<keyword evidence="1" id="KW-1185">Reference proteome</keyword>